<name>A0AAW2ZNV5_9EUKA</name>
<dbReference type="Proteomes" id="UP001431209">
    <property type="component" value="Unassembled WGS sequence"/>
</dbReference>
<dbReference type="InterPro" id="IPR003593">
    <property type="entry name" value="AAA+_ATPase"/>
</dbReference>
<dbReference type="Gene3D" id="3.40.50.300">
    <property type="entry name" value="P-loop containing nucleotide triphosphate hydrolases"/>
    <property type="match status" value="2"/>
</dbReference>
<dbReference type="PROSITE" id="PS51194">
    <property type="entry name" value="HELICASE_CTER"/>
    <property type="match status" value="1"/>
</dbReference>
<dbReference type="InterPro" id="IPR011709">
    <property type="entry name" value="DEAD-box_helicase_OB_fold"/>
</dbReference>
<dbReference type="SMART" id="SM00382">
    <property type="entry name" value="AAA"/>
    <property type="match status" value="1"/>
</dbReference>
<evidence type="ECO:0000256" key="2">
    <source>
        <dbReference type="ARBA" id="ARBA00022664"/>
    </source>
</evidence>
<dbReference type="EC" id="3.6.4.13" evidence="1"/>
<dbReference type="SMART" id="SM00487">
    <property type="entry name" value="DEXDc"/>
    <property type="match status" value="1"/>
</dbReference>
<accession>A0AAW2ZNV5</accession>
<evidence type="ECO:0000256" key="10">
    <source>
        <dbReference type="SAM" id="MobiDB-lite"/>
    </source>
</evidence>
<gene>
    <name evidence="13" type="ORF">AKO1_004018</name>
</gene>
<dbReference type="CDD" id="cd18791">
    <property type="entry name" value="SF2_C_RHA"/>
    <property type="match status" value="1"/>
</dbReference>
<organism evidence="13 14">
    <name type="scientific">Acrasis kona</name>
    <dbReference type="NCBI Taxonomy" id="1008807"/>
    <lineage>
        <taxon>Eukaryota</taxon>
        <taxon>Discoba</taxon>
        <taxon>Heterolobosea</taxon>
        <taxon>Tetramitia</taxon>
        <taxon>Eutetramitia</taxon>
        <taxon>Acrasidae</taxon>
        <taxon>Acrasis</taxon>
    </lineage>
</organism>
<evidence type="ECO:0000313" key="14">
    <source>
        <dbReference type="Proteomes" id="UP001431209"/>
    </source>
</evidence>
<dbReference type="InterPro" id="IPR001650">
    <property type="entry name" value="Helicase_C-like"/>
</dbReference>
<reference evidence="13 14" key="1">
    <citation type="submission" date="2024-03" db="EMBL/GenBank/DDBJ databases">
        <title>The Acrasis kona genome and developmental transcriptomes reveal deep origins of eukaryotic multicellular pathways.</title>
        <authorList>
            <person name="Sheikh S."/>
            <person name="Fu C.-J."/>
            <person name="Brown M.W."/>
            <person name="Baldauf S.L."/>
        </authorList>
    </citation>
    <scope>NUCLEOTIDE SEQUENCE [LARGE SCALE GENOMIC DNA]</scope>
    <source>
        <strain evidence="13 14">ATCC MYA-3509</strain>
    </source>
</reference>
<protein>
    <recommendedName>
        <fullName evidence="1">RNA helicase</fullName>
        <ecNumber evidence="1">3.6.4.13</ecNumber>
    </recommendedName>
</protein>
<dbReference type="PANTHER" id="PTHR18934:SF109">
    <property type="entry name" value="ATP-DEPENDENT RNA HELICASE DHX15 HOMOLOG"/>
    <property type="match status" value="1"/>
</dbReference>
<evidence type="ECO:0000313" key="13">
    <source>
        <dbReference type="EMBL" id="KAL0491531.1"/>
    </source>
</evidence>
<dbReference type="AlphaFoldDB" id="A0AAW2ZNV5"/>
<dbReference type="Pfam" id="PF21010">
    <property type="entry name" value="HA2_C"/>
    <property type="match status" value="1"/>
</dbReference>
<dbReference type="SUPFAM" id="SSF52540">
    <property type="entry name" value="P-loop containing nucleoside triphosphate hydrolases"/>
    <property type="match status" value="1"/>
</dbReference>
<dbReference type="InterPro" id="IPR044756">
    <property type="entry name" value="DHX15_DEXHc"/>
</dbReference>
<dbReference type="Gene3D" id="1.20.120.1080">
    <property type="match status" value="1"/>
</dbReference>
<dbReference type="GO" id="GO:0003724">
    <property type="term" value="F:RNA helicase activity"/>
    <property type="evidence" value="ECO:0007669"/>
    <property type="project" value="UniProtKB-EC"/>
</dbReference>
<dbReference type="Pfam" id="PF00270">
    <property type="entry name" value="DEAD"/>
    <property type="match status" value="1"/>
</dbReference>
<feature type="region of interest" description="Disordered" evidence="10">
    <location>
        <begin position="1"/>
        <end position="27"/>
    </location>
</feature>
<dbReference type="InterPro" id="IPR007502">
    <property type="entry name" value="Helicase-assoc_dom"/>
</dbReference>
<dbReference type="GO" id="GO:0006397">
    <property type="term" value="P:mRNA processing"/>
    <property type="evidence" value="ECO:0007669"/>
    <property type="project" value="UniProtKB-KW"/>
</dbReference>
<dbReference type="InterPro" id="IPR002464">
    <property type="entry name" value="DNA/RNA_helicase_DEAH_CS"/>
</dbReference>
<evidence type="ECO:0000256" key="4">
    <source>
        <dbReference type="ARBA" id="ARBA00022801"/>
    </source>
</evidence>
<dbReference type="GO" id="GO:0016787">
    <property type="term" value="F:hydrolase activity"/>
    <property type="evidence" value="ECO:0007669"/>
    <property type="project" value="UniProtKB-KW"/>
</dbReference>
<dbReference type="GO" id="GO:0003723">
    <property type="term" value="F:RNA binding"/>
    <property type="evidence" value="ECO:0007669"/>
    <property type="project" value="TreeGrafter"/>
</dbReference>
<dbReference type="InterPro" id="IPR014001">
    <property type="entry name" value="Helicase_ATP-bd"/>
</dbReference>
<evidence type="ECO:0000259" key="12">
    <source>
        <dbReference type="PROSITE" id="PS51194"/>
    </source>
</evidence>
<dbReference type="Pfam" id="PF00271">
    <property type="entry name" value="Helicase_C"/>
    <property type="match status" value="1"/>
</dbReference>
<evidence type="ECO:0000256" key="7">
    <source>
        <dbReference type="ARBA" id="ARBA00023187"/>
    </source>
</evidence>
<dbReference type="PROSITE" id="PS00690">
    <property type="entry name" value="DEAH_ATP_HELICASE"/>
    <property type="match status" value="1"/>
</dbReference>
<dbReference type="InterPro" id="IPR011545">
    <property type="entry name" value="DEAD/DEAH_box_helicase_dom"/>
</dbReference>
<keyword evidence="7" id="KW-0508">mRNA splicing</keyword>
<dbReference type="PROSITE" id="PS51192">
    <property type="entry name" value="HELICASE_ATP_BIND_1"/>
    <property type="match status" value="1"/>
</dbReference>
<keyword evidence="2" id="KW-0507">mRNA processing</keyword>
<dbReference type="GO" id="GO:0008380">
    <property type="term" value="P:RNA splicing"/>
    <property type="evidence" value="ECO:0007669"/>
    <property type="project" value="UniProtKB-KW"/>
</dbReference>
<dbReference type="FunFam" id="1.20.120.1080:FF:000003">
    <property type="entry name" value="Pre-mRNA-splicing factor ATP-dependent RNA helicase PRP43"/>
    <property type="match status" value="1"/>
</dbReference>
<proteinExistence type="inferred from homology"/>
<dbReference type="FunFam" id="3.40.50.300:FF:000007">
    <property type="entry name" value="Pre-mRNA-splicing factor ATP-dependent RNA helicase"/>
    <property type="match status" value="1"/>
</dbReference>
<comment type="catalytic activity">
    <reaction evidence="9">
        <text>ATP + H2O = ADP + phosphate + H(+)</text>
        <dbReference type="Rhea" id="RHEA:13065"/>
        <dbReference type="ChEBI" id="CHEBI:15377"/>
        <dbReference type="ChEBI" id="CHEBI:15378"/>
        <dbReference type="ChEBI" id="CHEBI:30616"/>
        <dbReference type="ChEBI" id="CHEBI:43474"/>
        <dbReference type="ChEBI" id="CHEBI:456216"/>
        <dbReference type="EC" id="3.6.4.13"/>
    </reaction>
</comment>
<evidence type="ECO:0000256" key="9">
    <source>
        <dbReference type="ARBA" id="ARBA00047984"/>
    </source>
</evidence>
<keyword evidence="6" id="KW-0067">ATP-binding</keyword>
<keyword evidence="5 13" id="KW-0347">Helicase</keyword>
<dbReference type="EMBL" id="JAOPGA020001810">
    <property type="protein sequence ID" value="KAL0491531.1"/>
    <property type="molecule type" value="Genomic_DNA"/>
</dbReference>
<keyword evidence="14" id="KW-1185">Reference proteome</keyword>
<comment type="caution">
    <text evidence="13">The sequence shown here is derived from an EMBL/GenBank/DDBJ whole genome shotgun (WGS) entry which is preliminary data.</text>
</comment>
<dbReference type="InterPro" id="IPR027417">
    <property type="entry name" value="P-loop_NTPase"/>
</dbReference>
<dbReference type="Pfam" id="PF07717">
    <property type="entry name" value="OB_NTP_bind"/>
    <property type="match status" value="1"/>
</dbReference>
<keyword evidence="4" id="KW-0378">Hydrolase</keyword>
<feature type="domain" description="Helicase C-terminal" evidence="12">
    <location>
        <begin position="247"/>
        <end position="421"/>
    </location>
</feature>
<dbReference type="FunFam" id="3.40.50.300:FF:001148">
    <property type="entry name" value="Pre-mRNA-splicing factor ATP-dependent RNA helicase DHX15/PRP43"/>
    <property type="match status" value="1"/>
</dbReference>
<dbReference type="CDD" id="cd17973">
    <property type="entry name" value="DEXHc_DHX15"/>
    <property type="match status" value="1"/>
</dbReference>
<comment type="similarity">
    <text evidence="8">Belongs to the DEAD box helicase family. DEAH subfamily. DDX15/PRP43 sub-subfamily.</text>
</comment>
<evidence type="ECO:0000256" key="6">
    <source>
        <dbReference type="ARBA" id="ARBA00022840"/>
    </source>
</evidence>
<sequence>MGLDQDRDSKRRRVDLTESSPAGAEINPYTGRPYTKKYFDILEKRKALPVWEAESEFLELVKNNQIVLLVGETGSGKTTQIPQFCVNGNYAADNKCIACTQPRRVAAMSVAQRVSEEMDVTLGEEVGYNIRFEDRSGEKTFLKYLTDGMLLREAMSDPDLNRYSVIILDEAHERTLSTDILFGMFKEITRRRQDLKLIVMSATLDSGKFQEYFDSAPVMKIPGRLFPVEIFYTPNPEKDYLEAAIRTVIQIHLYESDGDILLFLTGEEEIDKACKQISAEVDGQQGDNKKKLMVVPLYSSLDPKAQSRIFDPAPQGGRKCVVATNIAETSITIDGVVYVVDPGFSKQKIYNPRIRVESLLVSPISKASANQRAGRAGRTQPGKCFRLYTEDSFNNDLQENTYPEILRSNLGSVVLQLKKLGIDDLVHFDYMDPPAPETLMRALEQLNYLGALDDESNLTTVGKLMSHFPLEPQLAKCLIMSPEYNCSNEICSIIALLSVPQIFIRPKDSMRDADAAKSQFVHTDGDHLTLLNAYHAYKENNSNKDWCYDNFLNWRSLQSADNVRNQLVRVMKQNKLEMVTGDFGKGDYYLNIRRCLISGLFMQVAYLDRSNHYTTLKDDQVVALHPSCTLVRKPQFVLYDEFVLTNKNYIRTVTDVGGGELLVEGVPSYFVPDNFKNKDVKRAIEKVARDKKAKKGK</sequence>
<evidence type="ECO:0000256" key="1">
    <source>
        <dbReference type="ARBA" id="ARBA00012552"/>
    </source>
</evidence>
<feature type="domain" description="Helicase ATP-binding" evidence="11">
    <location>
        <begin position="58"/>
        <end position="222"/>
    </location>
</feature>
<evidence type="ECO:0000256" key="5">
    <source>
        <dbReference type="ARBA" id="ARBA00022806"/>
    </source>
</evidence>
<dbReference type="SMART" id="SM00847">
    <property type="entry name" value="HA2"/>
    <property type="match status" value="1"/>
</dbReference>
<dbReference type="SMART" id="SM00490">
    <property type="entry name" value="HELICc"/>
    <property type="match status" value="1"/>
</dbReference>
<dbReference type="PANTHER" id="PTHR18934">
    <property type="entry name" value="ATP-DEPENDENT RNA HELICASE"/>
    <property type="match status" value="1"/>
</dbReference>
<keyword evidence="3" id="KW-0547">Nucleotide-binding</keyword>
<evidence type="ECO:0000259" key="11">
    <source>
        <dbReference type="PROSITE" id="PS51192"/>
    </source>
</evidence>
<dbReference type="GO" id="GO:0005524">
    <property type="term" value="F:ATP binding"/>
    <property type="evidence" value="ECO:0007669"/>
    <property type="project" value="UniProtKB-KW"/>
</dbReference>
<dbReference type="InterPro" id="IPR048333">
    <property type="entry name" value="HA2_WH"/>
</dbReference>
<evidence type="ECO:0000256" key="8">
    <source>
        <dbReference type="ARBA" id="ARBA00024333"/>
    </source>
</evidence>
<evidence type="ECO:0000256" key="3">
    <source>
        <dbReference type="ARBA" id="ARBA00022741"/>
    </source>
</evidence>
<dbReference type="Pfam" id="PF04408">
    <property type="entry name" value="WHD_HA2"/>
    <property type="match status" value="1"/>
</dbReference>